<name>A0A085MUT1_9BILA</name>
<protein>
    <submittedName>
        <fullName evidence="2">Uncharacterized protein</fullName>
    </submittedName>
</protein>
<evidence type="ECO:0000313" key="1">
    <source>
        <dbReference type="EMBL" id="KFD48454.1"/>
    </source>
</evidence>
<dbReference type="Proteomes" id="UP000030764">
    <property type="component" value="Unassembled WGS sequence"/>
</dbReference>
<dbReference type="EMBL" id="KL367641">
    <property type="protein sequence ID" value="KFD60977.1"/>
    <property type="molecule type" value="Genomic_DNA"/>
</dbReference>
<evidence type="ECO:0000313" key="2">
    <source>
        <dbReference type="EMBL" id="KFD60977.1"/>
    </source>
</evidence>
<reference evidence="2 4" key="1">
    <citation type="journal article" date="2014" name="Nat. Genet.">
        <title>Genome and transcriptome of the porcine whipworm Trichuris suis.</title>
        <authorList>
            <person name="Jex A.R."/>
            <person name="Nejsum P."/>
            <person name="Schwarz E.M."/>
            <person name="Hu L."/>
            <person name="Young N.D."/>
            <person name="Hall R.S."/>
            <person name="Korhonen P.K."/>
            <person name="Liao S."/>
            <person name="Thamsborg S."/>
            <person name="Xia J."/>
            <person name="Xu P."/>
            <person name="Wang S."/>
            <person name="Scheerlinck J.P."/>
            <person name="Hofmann A."/>
            <person name="Sternberg P.W."/>
            <person name="Wang J."/>
            <person name="Gasser R.B."/>
        </authorList>
    </citation>
    <scope>NUCLEOTIDE SEQUENCE [LARGE SCALE GENOMIC DNA]</scope>
    <source>
        <strain evidence="2">DCEP-RM93F</strain>
        <strain evidence="1">DCEP-RM93M</strain>
    </source>
</reference>
<proteinExistence type="predicted"/>
<keyword evidence="4" id="KW-1185">Reference proteome</keyword>
<evidence type="ECO:0000313" key="3">
    <source>
        <dbReference type="EMBL" id="KFD62109.1"/>
    </source>
</evidence>
<dbReference type="Proteomes" id="UP000030758">
    <property type="component" value="Unassembled WGS sequence"/>
</dbReference>
<dbReference type="AlphaFoldDB" id="A0A085MUT1"/>
<dbReference type="EMBL" id="KL363293">
    <property type="protein sequence ID" value="KFD48454.1"/>
    <property type="molecule type" value="Genomic_DNA"/>
</dbReference>
<gene>
    <name evidence="1" type="ORF">M513_10672</name>
    <name evidence="2" type="ORF">M514_10672</name>
    <name evidence="3" type="ORF">M514_25711</name>
</gene>
<sequence>MPKVFRPQDQGPFIVLPYYAGVGEHLKRLGRTLDFTVYFKTSASLRSSLRNDKIKVLLDEKPGVVYKITCGCNATYIGETGNT</sequence>
<organism evidence="2">
    <name type="scientific">Trichuris suis</name>
    <name type="common">pig whipworm</name>
    <dbReference type="NCBI Taxonomy" id="68888"/>
    <lineage>
        <taxon>Eukaryota</taxon>
        <taxon>Metazoa</taxon>
        <taxon>Ecdysozoa</taxon>
        <taxon>Nematoda</taxon>
        <taxon>Enoplea</taxon>
        <taxon>Dorylaimia</taxon>
        <taxon>Trichinellida</taxon>
        <taxon>Trichuridae</taxon>
        <taxon>Trichuris</taxon>
    </lineage>
</organism>
<dbReference type="EMBL" id="KL367602">
    <property type="protein sequence ID" value="KFD62109.1"/>
    <property type="molecule type" value="Genomic_DNA"/>
</dbReference>
<accession>A0A085MUT1</accession>
<evidence type="ECO:0000313" key="4">
    <source>
        <dbReference type="Proteomes" id="UP000030764"/>
    </source>
</evidence>